<feature type="region of interest" description="Disordered" evidence="1">
    <location>
        <begin position="419"/>
        <end position="462"/>
    </location>
</feature>
<accession>A0A1D3CTP6</accession>
<protein>
    <recommendedName>
        <fullName evidence="2">5'-3' DNA helicase ZGRF1-like N-terminal domain-containing protein</fullName>
    </recommendedName>
</protein>
<dbReference type="InParanoid" id="A0A1D3CTP6"/>
<dbReference type="VEuPathDB" id="ToxoDB:cyc_08096"/>
<feature type="compositionally biased region" description="Basic and acidic residues" evidence="1">
    <location>
        <begin position="447"/>
        <end position="459"/>
    </location>
</feature>
<dbReference type="Pfam" id="PF10382">
    <property type="entry name" value="ZGRF1-like_N"/>
    <property type="match status" value="1"/>
</dbReference>
<dbReference type="AlphaFoldDB" id="A0A1D3CTP6"/>
<keyword evidence="4" id="KW-1185">Reference proteome</keyword>
<feature type="domain" description="5'-3' DNA helicase ZGRF1-like N-terminal" evidence="2">
    <location>
        <begin position="13"/>
        <end position="35"/>
    </location>
</feature>
<gene>
    <name evidence="3" type="ORF">cyc_08096</name>
</gene>
<feature type="compositionally biased region" description="Basic residues" evidence="1">
    <location>
        <begin position="425"/>
        <end position="436"/>
    </location>
</feature>
<dbReference type="InterPro" id="IPR018838">
    <property type="entry name" value="ZGRF1-like_N"/>
</dbReference>
<proteinExistence type="predicted"/>
<evidence type="ECO:0000313" key="4">
    <source>
        <dbReference type="Proteomes" id="UP000095192"/>
    </source>
</evidence>
<evidence type="ECO:0000259" key="2">
    <source>
        <dbReference type="Pfam" id="PF10382"/>
    </source>
</evidence>
<dbReference type="Proteomes" id="UP000095192">
    <property type="component" value="Unassembled WGS sequence"/>
</dbReference>
<evidence type="ECO:0000256" key="1">
    <source>
        <dbReference type="SAM" id="MobiDB-lite"/>
    </source>
</evidence>
<organism evidence="3 4">
    <name type="scientific">Cyclospora cayetanensis</name>
    <dbReference type="NCBI Taxonomy" id="88456"/>
    <lineage>
        <taxon>Eukaryota</taxon>
        <taxon>Sar</taxon>
        <taxon>Alveolata</taxon>
        <taxon>Apicomplexa</taxon>
        <taxon>Conoidasida</taxon>
        <taxon>Coccidia</taxon>
        <taxon>Eucoccidiorida</taxon>
        <taxon>Eimeriorina</taxon>
        <taxon>Eimeriidae</taxon>
        <taxon>Cyclospora</taxon>
    </lineage>
</organism>
<feature type="region of interest" description="Disordered" evidence="1">
    <location>
        <begin position="139"/>
        <end position="189"/>
    </location>
</feature>
<comment type="caution">
    <text evidence="3">The sequence shown here is derived from an EMBL/GenBank/DDBJ whole genome shotgun (WGS) entry which is preliminary data.</text>
</comment>
<reference evidence="3 4" key="1">
    <citation type="journal article" date="2016" name="BMC Genomics">
        <title>Comparative genomics reveals Cyclospora cayetanensis possesses coccidia-like metabolism and invasion components but unique surface antigens.</title>
        <authorList>
            <person name="Liu S."/>
            <person name="Wang L."/>
            <person name="Zheng H."/>
            <person name="Xu Z."/>
            <person name="Roellig D.M."/>
            <person name="Li N."/>
            <person name="Frace M.A."/>
            <person name="Tang K."/>
            <person name="Arrowood M.J."/>
            <person name="Moss D.M."/>
            <person name="Zhang L."/>
            <person name="Feng Y."/>
            <person name="Xiao L."/>
        </authorList>
    </citation>
    <scope>NUCLEOTIDE SEQUENCE [LARGE SCALE GENOMIC DNA]</scope>
    <source>
        <strain evidence="3 4">CHN_HEN01</strain>
    </source>
</reference>
<evidence type="ECO:0000313" key="3">
    <source>
        <dbReference type="EMBL" id="OEH74556.1"/>
    </source>
</evidence>
<sequence>MDRPSQWIDFSTECVYTSQKHKKHKVWRDGICTCCLVRGWIVLKLYPEGASTTSDPLEEWRIPPSAPSTVAKQEIEFDVHLVQLLGRPQPFRGQQQFMHQRQPAQVVVPQCSTSQILRNTTAIGPSSEPLLRRRLPGGLFRPGGVRPPCPINLKGPRYKDAGLLPPMPSEDELSRTASRNHKSTDADGCNSVIPGSGGTATAHTQHNLAGTRLYRSFFTSTRSLAGGSRFLALGGESMPSYSRINSANGNNSLGHAQTVPMRPCGQQQAMLNGRGITLSCPPQHQPLLLVAEELPQNAQLKNLADLVPITFCTTKEGPLPFNTADEVASHVIRPLSFNEEALSARQLTLQYFNSIVVSLQTALTGFALDFGSRSSSRPLCRVAWNFMAFGSLAPSRMLSRLISNPNLRGVHTFFKIQRRQEVRQQQHRRRHRKKRHLSSEMSSVSTSDERSQNDSSKDDECCDTSATGTGLLLDYWFDDWAKVVLARSLWRGVNPHSQCIRVSVTGPWPTTQNSVALPLLRFSDDQFKRAAMRLLPPLLLHIRQILRGGCQAIGRAKIALNGLVGKNIISPKCPSAATWELGDACTARIIGFGSHDGQANASIGADAAIQQLLELDLSNKNKEGSLYVRAAARWFSYTDGGRPFAPRLEHRSLERGEIL</sequence>
<dbReference type="EMBL" id="JROU02002006">
    <property type="protein sequence ID" value="OEH74556.1"/>
    <property type="molecule type" value="Genomic_DNA"/>
</dbReference>
<name>A0A1D3CTP6_9EIME</name>